<dbReference type="AlphaFoldDB" id="A0AB34IDZ9"/>
<protein>
    <recommendedName>
        <fullName evidence="1">Serine aminopeptidase S33 domain-containing protein</fullName>
    </recommendedName>
</protein>
<comment type="caution">
    <text evidence="2">The sequence shown here is derived from an EMBL/GenBank/DDBJ whole genome shotgun (WGS) entry which is preliminary data.</text>
</comment>
<dbReference type="Proteomes" id="UP001515480">
    <property type="component" value="Unassembled WGS sequence"/>
</dbReference>
<dbReference type="SUPFAM" id="SSF53474">
    <property type="entry name" value="alpha/beta-Hydrolases"/>
    <property type="match status" value="1"/>
</dbReference>
<accession>A0AB34IDZ9</accession>
<proteinExistence type="predicted"/>
<dbReference type="EMBL" id="JBGBPQ010000030">
    <property type="protein sequence ID" value="KAL1496043.1"/>
    <property type="molecule type" value="Genomic_DNA"/>
</dbReference>
<sequence>MELVDWPAGTERSFLRNAQGLRLPLVRVPAANARATVVLVHGVAVCARHDFLRAPRRGARHTTFDGSFAHALWRAGLTLVLYDQQGMGEADSVRPSCRHYFERFDDLAEDLLAVTAAAAAAAPPALPLYWLGLSMGGGVCVRASQLRATPAAAGLVLLAPMLCLTAAREELLLPALGIRNRHLYPVMRQLSACIPTAQLVRKAPNAAFPHLEEELLAEPLNHSAPLRVRVAAEFVLATEAFMGGGEAARALEAARVGDVLLVHALADTLAEPDGSRAAYERMSVEGEKALLLVGGGGVEGSFRREGKGRGGAAAAALERLKDCGMWHALTLEPGFERLGEAIGLWIGESAAARG</sequence>
<evidence type="ECO:0000313" key="2">
    <source>
        <dbReference type="EMBL" id="KAL1496043.1"/>
    </source>
</evidence>
<reference evidence="2 3" key="1">
    <citation type="journal article" date="2024" name="Science">
        <title>Giant polyketide synthase enzymes in the biosynthesis of giant marine polyether toxins.</title>
        <authorList>
            <person name="Fallon T.R."/>
            <person name="Shende V.V."/>
            <person name="Wierzbicki I.H."/>
            <person name="Pendleton A.L."/>
            <person name="Watervoot N.F."/>
            <person name="Auber R.P."/>
            <person name="Gonzalez D.J."/>
            <person name="Wisecaver J.H."/>
            <person name="Moore B.S."/>
        </authorList>
    </citation>
    <scope>NUCLEOTIDE SEQUENCE [LARGE SCALE GENOMIC DNA]</scope>
    <source>
        <strain evidence="2 3">12B1</strain>
    </source>
</reference>
<gene>
    <name evidence="2" type="ORF">AB1Y20_014672</name>
</gene>
<dbReference type="Gene3D" id="3.40.50.1820">
    <property type="entry name" value="alpha/beta hydrolase"/>
    <property type="match status" value="1"/>
</dbReference>
<keyword evidence="3" id="KW-1185">Reference proteome</keyword>
<feature type="domain" description="Serine aminopeptidase S33" evidence="1">
    <location>
        <begin position="61"/>
        <end position="288"/>
    </location>
</feature>
<evidence type="ECO:0000313" key="3">
    <source>
        <dbReference type="Proteomes" id="UP001515480"/>
    </source>
</evidence>
<dbReference type="InterPro" id="IPR029058">
    <property type="entry name" value="AB_hydrolase_fold"/>
</dbReference>
<evidence type="ECO:0000259" key="1">
    <source>
        <dbReference type="Pfam" id="PF12146"/>
    </source>
</evidence>
<dbReference type="Pfam" id="PF12146">
    <property type="entry name" value="Hydrolase_4"/>
    <property type="match status" value="1"/>
</dbReference>
<dbReference type="PANTHER" id="PTHR11614">
    <property type="entry name" value="PHOSPHOLIPASE-RELATED"/>
    <property type="match status" value="1"/>
</dbReference>
<organism evidence="2 3">
    <name type="scientific">Prymnesium parvum</name>
    <name type="common">Toxic golden alga</name>
    <dbReference type="NCBI Taxonomy" id="97485"/>
    <lineage>
        <taxon>Eukaryota</taxon>
        <taxon>Haptista</taxon>
        <taxon>Haptophyta</taxon>
        <taxon>Prymnesiophyceae</taxon>
        <taxon>Prymnesiales</taxon>
        <taxon>Prymnesiaceae</taxon>
        <taxon>Prymnesium</taxon>
    </lineage>
</organism>
<name>A0AB34IDZ9_PRYPA</name>
<dbReference type="InterPro" id="IPR051044">
    <property type="entry name" value="MAG_DAG_Lipase"/>
</dbReference>
<dbReference type="InterPro" id="IPR022742">
    <property type="entry name" value="Hydrolase_4"/>
</dbReference>